<organism evidence="1 2">
    <name type="scientific">Mangrovibacterium marinum</name>
    <dbReference type="NCBI Taxonomy" id="1639118"/>
    <lineage>
        <taxon>Bacteria</taxon>
        <taxon>Pseudomonadati</taxon>
        <taxon>Bacteroidota</taxon>
        <taxon>Bacteroidia</taxon>
        <taxon>Marinilabiliales</taxon>
        <taxon>Prolixibacteraceae</taxon>
        <taxon>Mangrovibacterium</taxon>
    </lineage>
</organism>
<comment type="caution">
    <text evidence="1">The sequence shown here is derived from an EMBL/GenBank/DDBJ whole genome shotgun (WGS) entry which is preliminary data.</text>
</comment>
<dbReference type="Proteomes" id="UP000243525">
    <property type="component" value="Unassembled WGS sequence"/>
</dbReference>
<evidence type="ECO:0000313" key="2">
    <source>
        <dbReference type="Proteomes" id="UP000243525"/>
    </source>
</evidence>
<dbReference type="AlphaFoldDB" id="A0A2T5BQP1"/>
<proteinExistence type="predicted"/>
<protein>
    <submittedName>
        <fullName evidence="1">Uncharacterized protein</fullName>
    </submittedName>
</protein>
<dbReference type="EMBL" id="QAAD01000045">
    <property type="protein sequence ID" value="PTN01492.1"/>
    <property type="molecule type" value="Genomic_DNA"/>
</dbReference>
<keyword evidence="2" id="KW-1185">Reference proteome</keyword>
<accession>A0A2T5BQP1</accession>
<gene>
    <name evidence="1" type="ORF">C8N47_1451</name>
</gene>
<evidence type="ECO:0000313" key="1">
    <source>
        <dbReference type="EMBL" id="PTN01492.1"/>
    </source>
</evidence>
<reference evidence="1 2" key="1">
    <citation type="submission" date="2018-04" db="EMBL/GenBank/DDBJ databases">
        <title>Genomic Encyclopedia of Archaeal and Bacterial Type Strains, Phase II (KMG-II): from individual species to whole genera.</title>
        <authorList>
            <person name="Goeker M."/>
        </authorList>
    </citation>
    <scope>NUCLEOTIDE SEQUENCE [LARGE SCALE GENOMIC DNA]</scope>
    <source>
        <strain evidence="1 2">DSM 28823</strain>
    </source>
</reference>
<feature type="non-terminal residue" evidence="1">
    <location>
        <position position="1"/>
    </location>
</feature>
<sequence>AHKPKQSEAAFCEGFRGFESFEKIFKKNLEKRKKAIYFAAAKRESVLC</sequence>
<name>A0A2T5BQP1_9BACT</name>